<feature type="domain" description="Xylanolytic transcriptional activator regulatory" evidence="6">
    <location>
        <begin position="678"/>
        <end position="755"/>
    </location>
</feature>
<dbReference type="InterPro" id="IPR036291">
    <property type="entry name" value="NAD(P)-bd_dom_sf"/>
</dbReference>
<keyword evidence="2" id="KW-0521">NADP</keyword>
<evidence type="ECO:0000259" key="6">
    <source>
        <dbReference type="SMART" id="SM00906"/>
    </source>
</evidence>
<dbReference type="CDD" id="cd12148">
    <property type="entry name" value="fungal_TF_MHR"/>
    <property type="match status" value="1"/>
</dbReference>
<dbReference type="Pfam" id="PF04082">
    <property type="entry name" value="Fungal_trans"/>
    <property type="match status" value="1"/>
</dbReference>
<dbReference type="GO" id="GO:0008270">
    <property type="term" value="F:zinc ion binding"/>
    <property type="evidence" value="ECO:0007669"/>
    <property type="project" value="InterPro"/>
</dbReference>
<keyword evidence="3" id="KW-0805">Transcription regulation</keyword>
<dbReference type="GO" id="GO:0005634">
    <property type="term" value="C:nucleus"/>
    <property type="evidence" value="ECO:0007669"/>
    <property type="project" value="TreeGrafter"/>
</dbReference>
<keyword evidence="5" id="KW-0539">Nucleus</keyword>
<dbReference type="AlphaFoldDB" id="A0A370BLY7"/>
<evidence type="ECO:0000256" key="3">
    <source>
        <dbReference type="ARBA" id="ARBA00023015"/>
    </source>
</evidence>
<dbReference type="GO" id="GO:0006351">
    <property type="term" value="P:DNA-templated transcription"/>
    <property type="evidence" value="ECO:0007669"/>
    <property type="project" value="InterPro"/>
</dbReference>
<dbReference type="Gene3D" id="3.40.50.720">
    <property type="entry name" value="NAD(P)-binding Rossmann-like Domain"/>
    <property type="match status" value="1"/>
</dbReference>
<dbReference type="PANTHER" id="PTHR42748">
    <property type="entry name" value="NITROGEN METABOLITE REPRESSION PROTEIN NMRA FAMILY MEMBER"/>
    <property type="match status" value="1"/>
</dbReference>
<protein>
    <submittedName>
        <fullName evidence="7">NAD(P)-binding protein</fullName>
    </submittedName>
</protein>
<evidence type="ECO:0000313" key="7">
    <source>
        <dbReference type="EMBL" id="RDH16477.1"/>
    </source>
</evidence>
<dbReference type="InterPro" id="IPR008030">
    <property type="entry name" value="NmrA-like"/>
</dbReference>
<sequence length="792" mass="88686">MTVTKRNVVVIGATGSQGGSVVAELLKHPHLYHVRAITRNTSKPKAQKLAAQGVELFCADLEGGREALTAAFAGADVIYALTDFWQKQSAAAEIEQGKAIADAAAEITTLQHFIWSALPDPVALSNGQFLNVHHWKGKSLITEYIQTQKPDLWAKTTTVLFPNYFENTLTDPQRYLPVKDANGTYNLRFPHSPHTVLPNVAIGDTGKLVHLVLEAGSTYFTKTIAFWAQALSEADKLAELGSCYNVPTHYHASSSSEFQQLLMTRDGMSADIALDFTEQLLIFEKCGNVYAREEFVQSKDTIKYEALFGWARVHHSNHCKVLLDAEMRRKWLHDAHYEYTHTFVSIEIPVIIRRLLVTRCNCDESSNQQPTQAAIISPFLWLRWSCQELKTARLRLLSGFAPLWALETHHDLLQSMLAHLHSTQALSQREFIGDEQNDGRNLDEEHATPVPRKSNRVIVATPDTPKAVIPNIADGPQDLLARPSSQVADSTRSSRIGNTFLNNVTYLRGHHVFSNEGQRWIESQVGESVNFDKLFSLELRWLKPLRSYTVPGANPPAGPQLPSRVSVERYVQIYGSSSQSLVFPVISQPVFGKTLDLAYSHLQLPGSNSAKSCVYAFLSLISLFGMDDNIHGAMDCQSYASVAQSFQIPVIEEMTVDGLQTLIMLVQVQYFLGDLQSAAATLSIATRLLYTLEAHTTPTNKPSTPYDKGDLRCHLRDLFWLCYSFDKDICLRTGQPPCINDAHCDLTMPPDYVRLHDLNLQQSLPQVDEHLVPLFPWDLRLSMLKSKVYEDL</sequence>
<evidence type="ECO:0000256" key="5">
    <source>
        <dbReference type="ARBA" id="ARBA00023242"/>
    </source>
</evidence>
<name>A0A370BLY7_ASPNG</name>
<dbReference type="EMBL" id="KZ851938">
    <property type="protein sequence ID" value="RDH16477.1"/>
    <property type="molecule type" value="Genomic_DNA"/>
</dbReference>
<dbReference type="SMART" id="SM00906">
    <property type="entry name" value="Fungal_trans"/>
    <property type="match status" value="1"/>
</dbReference>
<keyword evidence="4" id="KW-0804">Transcription</keyword>
<comment type="similarity">
    <text evidence="1">Belongs to the NmrA-type oxidoreductase family.</text>
</comment>
<evidence type="ECO:0000313" key="8">
    <source>
        <dbReference type="Proteomes" id="UP000253845"/>
    </source>
</evidence>
<dbReference type="Proteomes" id="UP000253845">
    <property type="component" value="Unassembled WGS sequence"/>
</dbReference>
<evidence type="ECO:0000256" key="2">
    <source>
        <dbReference type="ARBA" id="ARBA00022857"/>
    </source>
</evidence>
<dbReference type="SUPFAM" id="SSF51735">
    <property type="entry name" value="NAD(P)-binding Rossmann-fold domains"/>
    <property type="match status" value="1"/>
</dbReference>
<evidence type="ECO:0000256" key="1">
    <source>
        <dbReference type="ARBA" id="ARBA00006328"/>
    </source>
</evidence>
<reference evidence="7 8" key="1">
    <citation type="submission" date="2018-07" db="EMBL/GenBank/DDBJ databases">
        <title>Section-level genome sequencing of Aspergillus section Nigri to investigate inter- and intra-species variation.</title>
        <authorList>
            <consortium name="DOE Joint Genome Institute"/>
            <person name="Vesth T.C."/>
            <person name="Nybo J.L."/>
            <person name="Theobald S."/>
            <person name="Frisvad J.C."/>
            <person name="Larsen T.O."/>
            <person name="Nielsen K.F."/>
            <person name="Hoof J.B."/>
            <person name="Brandl J."/>
            <person name="Salamov A."/>
            <person name="Riley R."/>
            <person name="Gladden J.M."/>
            <person name="Phatale P."/>
            <person name="Nielsen M.T."/>
            <person name="Lyhne E.K."/>
            <person name="Kogle M.E."/>
            <person name="Strasser K."/>
            <person name="McDonnell E."/>
            <person name="Barry K."/>
            <person name="Clum A."/>
            <person name="Chen C."/>
            <person name="Nolan M."/>
            <person name="Sandor L."/>
            <person name="Kuo A."/>
            <person name="Lipzen A."/>
            <person name="Hainaut M."/>
            <person name="Drula E."/>
            <person name="Tsang A."/>
            <person name="Magnuson J.K."/>
            <person name="Henrissat B."/>
            <person name="Wiebenga A."/>
            <person name="Simmons B.A."/>
            <person name="Makela M.R."/>
            <person name="De vries R.P."/>
            <person name="Grigoriev I.V."/>
            <person name="Mortensen U.H."/>
            <person name="Baker S.E."/>
            <person name="Andersen M.R."/>
        </authorList>
    </citation>
    <scope>NUCLEOTIDE SEQUENCE [LARGE SCALE GENOMIC DNA]</scope>
    <source>
        <strain evidence="7 8">ATCC 13496</strain>
    </source>
</reference>
<dbReference type="PANTHER" id="PTHR42748:SF31">
    <property type="entry name" value="NMRA-LIKE DOMAIN-CONTAINING PROTEIN-RELATED"/>
    <property type="match status" value="1"/>
</dbReference>
<gene>
    <name evidence="7" type="ORF">M747DRAFT_286649</name>
</gene>
<dbReference type="Pfam" id="PF05368">
    <property type="entry name" value="NmrA"/>
    <property type="match status" value="1"/>
</dbReference>
<evidence type="ECO:0000256" key="4">
    <source>
        <dbReference type="ARBA" id="ARBA00023163"/>
    </source>
</evidence>
<dbReference type="GO" id="GO:0003677">
    <property type="term" value="F:DNA binding"/>
    <property type="evidence" value="ECO:0007669"/>
    <property type="project" value="InterPro"/>
</dbReference>
<dbReference type="CDD" id="cd05251">
    <property type="entry name" value="NmrA_like_SDR_a"/>
    <property type="match status" value="1"/>
</dbReference>
<dbReference type="Gene3D" id="3.90.25.10">
    <property type="entry name" value="UDP-galactose 4-epimerase, domain 1"/>
    <property type="match status" value="1"/>
</dbReference>
<accession>A0A370BLY7</accession>
<dbReference type="InterPro" id="IPR051164">
    <property type="entry name" value="NmrA-like_oxidored"/>
</dbReference>
<dbReference type="VEuPathDB" id="FungiDB:M747DRAFT_286649"/>
<organism evidence="7 8">
    <name type="scientific">Aspergillus niger ATCC 13496</name>
    <dbReference type="NCBI Taxonomy" id="1353008"/>
    <lineage>
        <taxon>Eukaryota</taxon>
        <taxon>Fungi</taxon>
        <taxon>Dikarya</taxon>
        <taxon>Ascomycota</taxon>
        <taxon>Pezizomycotina</taxon>
        <taxon>Eurotiomycetes</taxon>
        <taxon>Eurotiomycetidae</taxon>
        <taxon>Eurotiales</taxon>
        <taxon>Aspergillaceae</taxon>
        <taxon>Aspergillus</taxon>
        <taxon>Aspergillus subgen. Circumdati</taxon>
    </lineage>
</organism>
<dbReference type="InterPro" id="IPR007219">
    <property type="entry name" value="XnlR_reg_dom"/>
</dbReference>
<proteinExistence type="inferred from homology"/>